<dbReference type="AlphaFoldDB" id="A0A9P8W1Q6"/>
<accession>A0A9P8W1Q6</accession>
<gene>
    <name evidence="2" type="ORF">B0T10DRAFT_577225</name>
</gene>
<dbReference type="PANTHER" id="PTHR48079:SF6">
    <property type="entry name" value="NAD(P)-BINDING DOMAIN-CONTAINING PROTEIN-RELATED"/>
    <property type="match status" value="1"/>
</dbReference>
<feature type="domain" description="NAD-dependent epimerase/dehydratase" evidence="1">
    <location>
        <begin position="4"/>
        <end position="230"/>
    </location>
</feature>
<sequence>MVNIFLTGGTGYIGGDALYSLLRAHPELQITCLARNSDKGALLSNAYPSVRLVYGDLDDFNLLAAEASKADIICHLASCEHVGAAKAVAEGLSGKSPEKTGYLIHLSGSDILCGDEIEASRYGTKSDKIYDDWEGIDELTSPKHNAPHADVDSVVLGLGARTGRTAIVCPPTIYGPGRGPGNKRSIQIPELAMYALKRGAAPYVEAGENIWNTVHLHDLSNLFLKLVEDAVKVGGAATWGVNGYYFVESGHVAWADAARMVAGEARKQGYLKQAKVESLSHEDADQVWPYASLFWGTNSRCKAARARHLLGWSPVGPSLCEEISATVANEATILGLNKS</sequence>
<organism evidence="2 3">
    <name type="scientific">Thelonectria olida</name>
    <dbReference type="NCBI Taxonomy" id="1576542"/>
    <lineage>
        <taxon>Eukaryota</taxon>
        <taxon>Fungi</taxon>
        <taxon>Dikarya</taxon>
        <taxon>Ascomycota</taxon>
        <taxon>Pezizomycotina</taxon>
        <taxon>Sordariomycetes</taxon>
        <taxon>Hypocreomycetidae</taxon>
        <taxon>Hypocreales</taxon>
        <taxon>Nectriaceae</taxon>
        <taxon>Thelonectria</taxon>
    </lineage>
</organism>
<reference evidence="2 3" key="1">
    <citation type="journal article" date="2021" name="Nat. Commun.">
        <title>Genetic determinants of endophytism in the Arabidopsis root mycobiome.</title>
        <authorList>
            <person name="Mesny F."/>
            <person name="Miyauchi S."/>
            <person name="Thiergart T."/>
            <person name="Pickel B."/>
            <person name="Atanasova L."/>
            <person name="Karlsson M."/>
            <person name="Huettel B."/>
            <person name="Barry K.W."/>
            <person name="Haridas S."/>
            <person name="Chen C."/>
            <person name="Bauer D."/>
            <person name="Andreopoulos W."/>
            <person name="Pangilinan J."/>
            <person name="LaButti K."/>
            <person name="Riley R."/>
            <person name="Lipzen A."/>
            <person name="Clum A."/>
            <person name="Drula E."/>
            <person name="Henrissat B."/>
            <person name="Kohler A."/>
            <person name="Grigoriev I.V."/>
            <person name="Martin F.M."/>
            <person name="Hacquard S."/>
        </authorList>
    </citation>
    <scope>NUCLEOTIDE SEQUENCE [LARGE SCALE GENOMIC DNA]</scope>
    <source>
        <strain evidence="2 3">MPI-CAGE-CH-0241</strain>
    </source>
</reference>
<dbReference type="OrthoDB" id="2130169at2759"/>
<name>A0A9P8W1Q6_9HYPO</name>
<keyword evidence="3" id="KW-1185">Reference proteome</keyword>
<dbReference type="Pfam" id="PF01370">
    <property type="entry name" value="Epimerase"/>
    <property type="match status" value="1"/>
</dbReference>
<dbReference type="InterPro" id="IPR051783">
    <property type="entry name" value="NAD(P)-dependent_oxidoreduct"/>
</dbReference>
<comment type="caution">
    <text evidence="2">The sequence shown here is derived from an EMBL/GenBank/DDBJ whole genome shotgun (WGS) entry which is preliminary data.</text>
</comment>
<dbReference type="Proteomes" id="UP000777438">
    <property type="component" value="Unassembled WGS sequence"/>
</dbReference>
<dbReference type="Gene3D" id="3.40.50.720">
    <property type="entry name" value="NAD(P)-binding Rossmann-like Domain"/>
    <property type="match status" value="1"/>
</dbReference>
<dbReference type="InterPro" id="IPR001509">
    <property type="entry name" value="Epimerase_deHydtase"/>
</dbReference>
<protein>
    <recommendedName>
        <fullName evidence="1">NAD-dependent epimerase/dehydratase domain-containing protein</fullName>
    </recommendedName>
</protein>
<proteinExistence type="predicted"/>
<dbReference type="GO" id="GO:0004029">
    <property type="term" value="F:aldehyde dehydrogenase (NAD+) activity"/>
    <property type="evidence" value="ECO:0007669"/>
    <property type="project" value="TreeGrafter"/>
</dbReference>
<dbReference type="EMBL" id="JAGPYM010000019">
    <property type="protein sequence ID" value="KAH6884851.1"/>
    <property type="molecule type" value="Genomic_DNA"/>
</dbReference>
<dbReference type="GO" id="GO:0005737">
    <property type="term" value="C:cytoplasm"/>
    <property type="evidence" value="ECO:0007669"/>
    <property type="project" value="TreeGrafter"/>
</dbReference>
<evidence type="ECO:0000313" key="2">
    <source>
        <dbReference type="EMBL" id="KAH6884851.1"/>
    </source>
</evidence>
<evidence type="ECO:0000313" key="3">
    <source>
        <dbReference type="Proteomes" id="UP000777438"/>
    </source>
</evidence>
<dbReference type="InterPro" id="IPR036291">
    <property type="entry name" value="NAD(P)-bd_dom_sf"/>
</dbReference>
<dbReference type="PANTHER" id="PTHR48079">
    <property type="entry name" value="PROTEIN YEEZ"/>
    <property type="match status" value="1"/>
</dbReference>
<dbReference type="SUPFAM" id="SSF51735">
    <property type="entry name" value="NAD(P)-binding Rossmann-fold domains"/>
    <property type="match status" value="1"/>
</dbReference>
<evidence type="ECO:0000259" key="1">
    <source>
        <dbReference type="Pfam" id="PF01370"/>
    </source>
</evidence>